<evidence type="ECO:0000313" key="2">
    <source>
        <dbReference type="Proteomes" id="UP001063166"/>
    </source>
</evidence>
<comment type="caution">
    <text evidence="1">The sequence shown here is derived from an EMBL/GenBank/DDBJ whole genome shotgun (WGS) entry which is preliminary data.</text>
</comment>
<evidence type="ECO:0000313" key="1">
    <source>
        <dbReference type="EMBL" id="GLB45232.1"/>
    </source>
</evidence>
<organism evidence="1 2">
    <name type="scientific">Lyophyllum shimeji</name>
    <name type="common">Hon-shimeji</name>
    <name type="synonym">Tricholoma shimeji</name>
    <dbReference type="NCBI Taxonomy" id="47721"/>
    <lineage>
        <taxon>Eukaryota</taxon>
        <taxon>Fungi</taxon>
        <taxon>Dikarya</taxon>
        <taxon>Basidiomycota</taxon>
        <taxon>Agaricomycotina</taxon>
        <taxon>Agaricomycetes</taxon>
        <taxon>Agaricomycetidae</taxon>
        <taxon>Agaricales</taxon>
        <taxon>Tricholomatineae</taxon>
        <taxon>Lyophyllaceae</taxon>
        <taxon>Lyophyllum</taxon>
    </lineage>
</organism>
<accession>A0A9P3PY71</accession>
<dbReference type="EMBL" id="BRPK01000020">
    <property type="protein sequence ID" value="GLB45232.1"/>
    <property type="molecule type" value="Genomic_DNA"/>
</dbReference>
<proteinExistence type="predicted"/>
<sequence>MSEPTNARQVDPRLMIKLNPASCTSHPYQRKKTEELEKMERLTNFLKPNSSCNTSLTACPSPASRYLLTRDVFAHFIEKDGIHQGRTSPCDDCQVLHVYGTPEDEPDAVLFELADNYSVNHHGAPEVEEKLRKVLRGRASEMRLSSRTLLQPFKCFEFYKVVFLLARVQTCPFLIETLAGGLQLLYVTSVLLCAFPPLPLSASRSPLLVERNIQIIVLLLILDLGRLGGGPAVTGQACTYAPRLVDVAEDVETRAEGNQAGTEALQLRDHHSRFGRTCQRAGRG</sequence>
<dbReference type="Proteomes" id="UP001063166">
    <property type="component" value="Unassembled WGS sequence"/>
</dbReference>
<reference evidence="1" key="1">
    <citation type="submission" date="2022-07" db="EMBL/GenBank/DDBJ databases">
        <title>The genome of Lyophyllum shimeji provides insight into the initial evolution of ectomycorrhizal fungal genome.</title>
        <authorList>
            <person name="Kobayashi Y."/>
            <person name="Shibata T."/>
            <person name="Hirakawa H."/>
            <person name="Shigenobu S."/>
            <person name="Nishiyama T."/>
            <person name="Yamada A."/>
            <person name="Hasebe M."/>
            <person name="Kawaguchi M."/>
        </authorList>
    </citation>
    <scope>NUCLEOTIDE SEQUENCE</scope>
    <source>
        <strain evidence="1">AT787</strain>
    </source>
</reference>
<keyword evidence="2" id="KW-1185">Reference proteome</keyword>
<gene>
    <name evidence="1" type="ORF">LshimejAT787_2001370</name>
</gene>
<name>A0A9P3PY71_LYOSH</name>
<protein>
    <submittedName>
        <fullName evidence="1">Uncharacterized protein</fullName>
    </submittedName>
</protein>
<dbReference type="AlphaFoldDB" id="A0A9P3PY71"/>